<organism evidence="1 2">
    <name type="scientific">Pseudomonas berkeleyensis</name>
    <dbReference type="NCBI Taxonomy" id="2726956"/>
    <lineage>
        <taxon>Bacteria</taxon>
        <taxon>Pseudomonadati</taxon>
        <taxon>Pseudomonadota</taxon>
        <taxon>Gammaproteobacteria</taxon>
        <taxon>Pseudomonadales</taxon>
        <taxon>Pseudomonadaceae</taxon>
        <taxon>Pseudomonas</taxon>
    </lineage>
</organism>
<gene>
    <name evidence="1" type="ORF">HS968_09080</name>
</gene>
<proteinExistence type="predicted"/>
<dbReference type="Proteomes" id="UP000515276">
    <property type="component" value="Chromosome"/>
</dbReference>
<protein>
    <submittedName>
        <fullName evidence="1">Uncharacterized protein</fullName>
    </submittedName>
</protein>
<dbReference type="EMBL" id="CP059139">
    <property type="protein sequence ID" value="QMV65195.1"/>
    <property type="molecule type" value="Genomic_DNA"/>
</dbReference>
<accession>A0A7G5DTX0</accession>
<dbReference type="AlphaFoldDB" id="A0A7G5DTX0"/>
<evidence type="ECO:0000313" key="1">
    <source>
        <dbReference type="EMBL" id="QMV65195.1"/>
    </source>
</evidence>
<keyword evidence="2" id="KW-1185">Reference proteome</keyword>
<reference evidence="1 2" key="1">
    <citation type="journal article" date="2020" name="G3 (Bethesda)">
        <title>CeMbio - The Caenorhabditis elegans Microbiome Resource.</title>
        <authorList>
            <person name="Dirksen P."/>
            <person name="Assie A."/>
            <person name="Zimmermann J."/>
            <person name="Zhang F."/>
            <person name="Tietje A.M."/>
            <person name="Marsh S.A."/>
            <person name="Felix M.A."/>
            <person name="Shapira M."/>
            <person name="Kaleta C."/>
            <person name="Schulenburg H."/>
            <person name="Samuel B."/>
        </authorList>
    </citation>
    <scope>NUCLEOTIDE SEQUENCE [LARGE SCALE GENOMIC DNA]</scope>
    <source>
        <strain evidence="1 2">MSPm1</strain>
    </source>
</reference>
<sequence length="346" mass="37320">MARFYQSTDAGAPVLDIPASAGAVDIRRFGCLKQILIAVLVNGYGSGGSAKPAAGWALIQEGDRTITLRNASGSYVTFSSFYLFMSPTNFSGDQFYRIYLHNTYTGIVNGVPQGEGVVTGTAAGNSVPHYCGSTYQFQYANTALWTLLADDRSFWFMHHCNPYGNFTNTNVLDQSLAVGTWNNCFYVGDDSQGSFIAVGGQLTSAVNAITAPYFDHQAITTLRNPHTGLLIDTGGAPATTQVVSLFSISPSTGATVFYKDVMNMCPIEWACASKYAGNLRGGFLDVMSGHSRGDIIYRALIQDVSPVRATHIMTPSLMADGYSYLVPMSQTNQGRRCVISDNPALW</sequence>
<dbReference type="RefSeq" id="WP_182371046.1">
    <property type="nucleotide sequence ID" value="NZ_CP059139.1"/>
</dbReference>
<evidence type="ECO:0000313" key="2">
    <source>
        <dbReference type="Proteomes" id="UP000515276"/>
    </source>
</evidence>
<name>A0A7G5DTX0_9PSED</name>